<dbReference type="Gene3D" id="3.60.10.10">
    <property type="entry name" value="Endonuclease/exonuclease/phosphatase"/>
    <property type="match status" value="1"/>
</dbReference>
<accession>A0A7J6KQI5</accession>
<dbReference type="EMBL" id="JAAPAO010001820">
    <property type="protein sequence ID" value="KAF4648766.1"/>
    <property type="molecule type" value="Genomic_DNA"/>
</dbReference>
<proteinExistence type="predicted"/>
<dbReference type="SUPFAM" id="SSF56219">
    <property type="entry name" value="DNase I-like"/>
    <property type="match status" value="1"/>
</dbReference>
<feature type="region of interest" description="Disordered" evidence="1">
    <location>
        <begin position="1"/>
        <end position="25"/>
    </location>
</feature>
<keyword evidence="4" id="KW-1185">Reference proteome</keyword>
<name>A0A7J6KQI5_PERCH</name>
<dbReference type="AlphaFoldDB" id="A0A7J6KQI5"/>
<protein>
    <recommendedName>
        <fullName evidence="2">Endonuclease/exonuclease/phosphatase domain-containing protein</fullName>
    </recommendedName>
</protein>
<feature type="region of interest" description="Disordered" evidence="1">
    <location>
        <begin position="410"/>
        <end position="447"/>
    </location>
</feature>
<evidence type="ECO:0000256" key="1">
    <source>
        <dbReference type="SAM" id="MobiDB-lite"/>
    </source>
</evidence>
<dbReference type="Proteomes" id="UP000591131">
    <property type="component" value="Unassembled WGS sequence"/>
</dbReference>
<dbReference type="GO" id="GO:0003824">
    <property type="term" value="F:catalytic activity"/>
    <property type="evidence" value="ECO:0007669"/>
    <property type="project" value="InterPro"/>
</dbReference>
<reference evidence="3 4" key="1">
    <citation type="submission" date="2020-04" db="EMBL/GenBank/DDBJ databases">
        <title>Perkinsus chesapeaki whole genome sequence.</title>
        <authorList>
            <person name="Bogema D.R."/>
        </authorList>
    </citation>
    <scope>NUCLEOTIDE SEQUENCE [LARGE SCALE GENOMIC DNA]</scope>
    <source>
        <strain evidence="3">ATCC PRA-425</strain>
    </source>
</reference>
<organism evidence="3 4">
    <name type="scientific">Perkinsus chesapeaki</name>
    <name type="common">Clam parasite</name>
    <name type="synonym">Perkinsus andrewsi</name>
    <dbReference type="NCBI Taxonomy" id="330153"/>
    <lineage>
        <taxon>Eukaryota</taxon>
        <taxon>Sar</taxon>
        <taxon>Alveolata</taxon>
        <taxon>Perkinsozoa</taxon>
        <taxon>Perkinsea</taxon>
        <taxon>Perkinsida</taxon>
        <taxon>Perkinsidae</taxon>
        <taxon>Perkinsus</taxon>
    </lineage>
</organism>
<evidence type="ECO:0000259" key="2">
    <source>
        <dbReference type="Pfam" id="PF03372"/>
    </source>
</evidence>
<gene>
    <name evidence="3" type="ORF">FOL47_002844</name>
</gene>
<dbReference type="InterPro" id="IPR005135">
    <property type="entry name" value="Endo/exonuclease/phosphatase"/>
</dbReference>
<dbReference type="CDD" id="cd09076">
    <property type="entry name" value="L1-EN"/>
    <property type="match status" value="1"/>
</dbReference>
<feature type="compositionally biased region" description="Basic and acidic residues" evidence="1">
    <location>
        <begin position="7"/>
        <end position="16"/>
    </location>
</feature>
<evidence type="ECO:0000313" key="4">
    <source>
        <dbReference type="Proteomes" id="UP000591131"/>
    </source>
</evidence>
<dbReference type="OrthoDB" id="435043at2759"/>
<evidence type="ECO:0000313" key="3">
    <source>
        <dbReference type="EMBL" id="KAF4648766.1"/>
    </source>
</evidence>
<feature type="non-terminal residue" evidence="3">
    <location>
        <position position="1"/>
    </location>
</feature>
<comment type="caution">
    <text evidence="3">The sequence shown here is derived from an EMBL/GenBank/DDBJ whole genome shotgun (WGS) entry which is preliminary data.</text>
</comment>
<feature type="compositionally biased region" description="Basic and acidic residues" evidence="1">
    <location>
        <begin position="410"/>
        <end position="419"/>
    </location>
</feature>
<feature type="domain" description="Endonuclease/exonuclease/phosphatase" evidence="2">
    <location>
        <begin position="37"/>
        <end position="225"/>
    </location>
</feature>
<dbReference type="Pfam" id="PF03372">
    <property type="entry name" value="Exo_endo_phos"/>
    <property type="match status" value="1"/>
</dbReference>
<dbReference type="InterPro" id="IPR036691">
    <property type="entry name" value="Endo/exonu/phosph_ase_sf"/>
</dbReference>
<sequence length="459" mass="52427">YKPGLPDGRHPHRDTQVNDDNQDGRPLIGRGVTFEAGTLNVRSARSRIRLEKLTKMIEKDNTDVLILCETHCILTEFIASKRIINAGEVGIKAVLSTRSQNRLIYHKSFGHRIVVMRFHSKLFRITIVGVYWPAQTSSRPQQEHDDFAASLNSVLNEVSQRDLLILLGDFNATGYNWTLLSNLMDSFDLCIPQQKKFGHLKKVGTWCPPGQPLATGNCIDLLIMRRYQINMVERMQIKEPFLVTTDHKMVTARFGLHVNRKYLGKKAFKSSGSPLITAIEKPKHLTLFERQMDSEMGKLNIDSENQDLDMLWRKFKATLTQNYNRGDTQEVELRGDKPNGKPNRKERNAYRANIKKAIDDIRSTSVYDHRTIWHILHTKLGVKGTKADIPANLQAADFAKYMEELYSLDHRSSETEKPVTPEGTKNNTAAFTDPRNDPLPLPKPPDINEVYKAVSKLKR</sequence>
<feature type="non-terminal residue" evidence="3">
    <location>
        <position position="459"/>
    </location>
</feature>